<feature type="domain" description="tRNA nucleotidyltransferase/poly(A) polymerase RNA and SrmB- binding" evidence="7">
    <location>
        <begin position="253"/>
        <end position="317"/>
    </location>
</feature>
<name>A0A2C5Y2Y4_9HYPO</name>
<comment type="caution">
    <text evidence="8">The sequence shown here is derived from an EMBL/GenBank/DDBJ whole genome shotgun (WGS) entry which is preliminary data.</text>
</comment>
<dbReference type="SUPFAM" id="SSF81301">
    <property type="entry name" value="Nucleotidyltransferase"/>
    <property type="match status" value="1"/>
</dbReference>
<dbReference type="Pfam" id="PF01743">
    <property type="entry name" value="PolyA_pol"/>
    <property type="match status" value="1"/>
</dbReference>
<dbReference type="Pfam" id="PF12627">
    <property type="entry name" value="PolyA_pol_RNAbd"/>
    <property type="match status" value="1"/>
</dbReference>
<dbReference type="GO" id="GO:0000166">
    <property type="term" value="F:nucleotide binding"/>
    <property type="evidence" value="ECO:0007669"/>
    <property type="project" value="UniProtKB-KW"/>
</dbReference>
<evidence type="ECO:0000259" key="6">
    <source>
        <dbReference type="Pfam" id="PF01743"/>
    </source>
</evidence>
<keyword evidence="2 5" id="KW-0808">Transferase</keyword>
<dbReference type="InterPro" id="IPR043519">
    <property type="entry name" value="NT_sf"/>
</dbReference>
<evidence type="ECO:0000256" key="2">
    <source>
        <dbReference type="ARBA" id="ARBA00022679"/>
    </source>
</evidence>
<comment type="similarity">
    <text evidence="1 5">Belongs to the tRNA nucleotidyltransferase/poly(A) polymerase family.</text>
</comment>
<keyword evidence="9" id="KW-1185">Reference proteome</keyword>
<keyword evidence="3" id="KW-0547">Nucleotide-binding</keyword>
<organism evidence="8 9">
    <name type="scientific">Ophiocordyceps australis</name>
    <dbReference type="NCBI Taxonomy" id="1399860"/>
    <lineage>
        <taxon>Eukaryota</taxon>
        <taxon>Fungi</taxon>
        <taxon>Dikarya</taxon>
        <taxon>Ascomycota</taxon>
        <taxon>Pezizomycotina</taxon>
        <taxon>Sordariomycetes</taxon>
        <taxon>Hypocreomycetidae</taxon>
        <taxon>Hypocreales</taxon>
        <taxon>Ophiocordycipitaceae</taxon>
        <taxon>Ophiocordyceps</taxon>
    </lineage>
</organism>
<dbReference type="InterPro" id="IPR032828">
    <property type="entry name" value="PolyA_RNA-bd"/>
</dbReference>
<evidence type="ECO:0008006" key="10">
    <source>
        <dbReference type="Google" id="ProtNLM"/>
    </source>
</evidence>
<proteinExistence type="inferred from homology"/>
<dbReference type="GO" id="GO:0052929">
    <property type="term" value="F:ATP:3'-cytidine-cytidine-tRNA adenylyltransferase activity"/>
    <property type="evidence" value="ECO:0007669"/>
    <property type="project" value="TreeGrafter"/>
</dbReference>
<dbReference type="CDD" id="cd05398">
    <property type="entry name" value="NT_ClassII-CCAase"/>
    <property type="match status" value="1"/>
</dbReference>
<dbReference type="GO" id="GO:0003723">
    <property type="term" value="F:RNA binding"/>
    <property type="evidence" value="ECO:0007669"/>
    <property type="project" value="UniProtKB-KW"/>
</dbReference>
<evidence type="ECO:0000313" key="9">
    <source>
        <dbReference type="Proteomes" id="UP000224854"/>
    </source>
</evidence>
<protein>
    <recommendedName>
        <fullName evidence="10">Poly A polymerase head domain-containing protein</fullName>
    </recommendedName>
</protein>
<dbReference type="OrthoDB" id="445712at2759"/>
<dbReference type="GO" id="GO:0052927">
    <property type="term" value="F:CC tRNA cytidylyltransferase activity"/>
    <property type="evidence" value="ECO:0007669"/>
    <property type="project" value="TreeGrafter"/>
</dbReference>
<evidence type="ECO:0000256" key="1">
    <source>
        <dbReference type="ARBA" id="ARBA00007265"/>
    </source>
</evidence>
<evidence type="ECO:0000256" key="4">
    <source>
        <dbReference type="ARBA" id="ARBA00022884"/>
    </source>
</evidence>
<dbReference type="Gene3D" id="3.30.460.10">
    <property type="entry name" value="Beta Polymerase, domain 2"/>
    <property type="match status" value="1"/>
</dbReference>
<sequence>MVKRKLELIAPPMLLRRGAESLEKRNTTIANTANVAGLASRPISPLPVLSLNAREEQLRQLLLLVCQSINATDKSEEPLVLRWAGGWVRDKLLGIESHDIDVAINKMTGFAFAEQMACICSSGAFAGFGLGPDDLNKLHKIAPNPEKSKHLETTTVRILGLDVDFVNLRRETYTVGSRVPVIELGTARQDAFRRDATINALFYNIHDDCIEDFTHGLSDLENCIIRTPLEPLQTFTDDPLRVLRLIRFASRLNFAIDPETEKFMSHAGVLDALRVKISRERVGIELEKMLKGEHPCAALQLIDRLNLYHAIFTDPHQTALTRPETTRWHAAYNCLESLMAKRSHSGSVGDLLVSSKHDIYIAWNLAALSPWMTIQDTQDGLERGKPSSPLVAMVARNGFKAPNKLFDLVAASQRHMREIIELKTAVCSQQDWVHERDKLGMMIRRWDSRGGSWTLQALNALLVDAMEQLETWSERGLCDF</sequence>
<dbReference type="AlphaFoldDB" id="A0A2C5Y2Y4"/>
<evidence type="ECO:0000256" key="3">
    <source>
        <dbReference type="ARBA" id="ARBA00022741"/>
    </source>
</evidence>
<accession>A0A2C5Y2Y4</accession>
<dbReference type="EMBL" id="NJEU01001736">
    <property type="protein sequence ID" value="PHH61324.1"/>
    <property type="molecule type" value="Genomic_DNA"/>
</dbReference>
<keyword evidence="4 5" id="KW-0694">RNA-binding</keyword>
<evidence type="ECO:0000313" key="8">
    <source>
        <dbReference type="EMBL" id="PHH61324.1"/>
    </source>
</evidence>
<dbReference type="PANTHER" id="PTHR13734">
    <property type="entry name" value="TRNA-NUCLEOTIDYLTRANSFERASE"/>
    <property type="match status" value="1"/>
</dbReference>
<dbReference type="PANTHER" id="PTHR13734:SF5">
    <property type="entry name" value="CCA TRNA NUCLEOTIDYLTRANSFERASE, MITOCHONDRIAL"/>
    <property type="match status" value="1"/>
</dbReference>
<evidence type="ECO:0000256" key="5">
    <source>
        <dbReference type="RuleBase" id="RU003953"/>
    </source>
</evidence>
<reference evidence="8 9" key="1">
    <citation type="submission" date="2017-06" db="EMBL/GenBank/DDBJ databases">
        <title>Ant-infecting Ophiocordyceps genomes reveal a high diversity of potential behavioral manipulation genes and a possible major role for enterotoxins.</title>
        <authorList>
            <person name="De Bekker C."/>
            <person name="Evans H.C."/>
            <person name="Brachmann A."/>
            <person name="Hughes D.P."/>
        </authorList>
    </citation>
    <scope>NUCLEOTIDE SEQUENCE [LARGE SCALE GENOMIC DNA]</scope>
    <source>
        <strain evidence="8 9">1348a</strain>
    </source>
</reference>
<dbReference type="Gene3D" id="1.10.3090.10">
    <property type="entry name" value="cca-adding enzyme, domain 2"/>
    <property type="match status" value="1"/>
</dbReference>
<dbReference type="Proteomes" id="UP000224854">
    <property type="component" value="Unassembled WGS sequence"/>
</dbReference>
<evidence type="ECO:0000259" key="7">
    <source>
        <dbReference type="Pfam" id="PF12627"/>
    </source>
</evidence>
<dbReference type="SUPFAM" id="SSF81891">
    <property type="entry name" value="Poly A polymerase C-terminal region-like"/>
    <property type="match status" value="1"/>
</dbReference>
<feature type="domain" description="Poly A polymerase head" evidence="6">
    <location>
        <begin position="82"/>
        <end position="226"/>
    </location>
</feature>
<dbReference type="GO" id="GO:0001680">
    <property type="term" value="P:tRNA 3'-terminal CCA addition"/>
    <property type="evidence" value="ECO:0007669"/>
    <property type="project" value="TreeGrafter"/>
</dbReference>
<gene>
    <name evidence="8" type="ORF">CDD82_2154</name>
</gene>
<dbReference type="InterPro" id="IPR002646">
    <property type="entry name" value="PolA_pol_head_dom"/>
</dbReference>